<feature type="region of interest" description="Disordered" evidence="1">
    <location>
        <begin position="98"/>
        <end position="168"/>
    </location>
</feature>
<feature type="region of interest" description="Disordered" evidence="1">
    <location>
        <begin position="1049"/>
        <end position="1095"/>
    </location>
</feature>
<feature type="region of interest" description="Disordered" evidence="1">
    <location>
        <begin position="529"/>
        <end position="565"/>
    </location>
</feature>
<dbReference type="GeneID" id="92363724"/>
<feature type="region of interest" description="Disordered" evidence="1">
    <location>
        <begin position="246"/>
        <end position="343"/>
    </location>
</feature>
<dbReference type="KEGG" id="loi:92363724"/>
<keyword evidence="3" id="KW-1185">Reference proteome</keyword>
<feature type="compositionally biased region" description="Low complexity" evidence="1">
    <location>
        <begin position="2312"/>
        <end position="2333"/>
    </location>
</feature>
<feature type="region of interest" description="Disordered" evidence="1">
    <location>
        <begin position="1963"/>
        <end position="2002"/>
    </location>
</feature>
<organism evidence="2 3">
    <name type="scientific">Leishmania orientalis</name>
    <dbReference type="NCBI Taxonomy" id="2249476"/>
    <lineage>
        <taxon>Eukaryota</taxon>
        <taxon>Discoba</taxon>
        <taxon>Euglenozoa</taxon>
        <taxon>Kinetoplastea</taxon>
        <taxon>Metakinetoplastina</taxon>
        <taxon>Trypanosomatida</taxon>
        <taxon>Trypanosomatidae</taxon>
        <taxon>Leishmaniinae</taxon>
        <taxon>Leishmania</taxon>
    </lineage>
</organism>
<dbReference type="Proteomes" id="UP000674143">
    <property type="component" value="Chromosome 13"/>
</dbReference>
<feature type="compositionally biased region" description="Low complexity" evidence="1">
    <location>
        <begin position="999"/>
        <end position="1010"/>
    </location>
</feature>
<proteinExistence type="predicted"/>
<feature type="compositionally biased region" description="Polar residues" evidence="1">
    <location>
        <begin position="714"/>
        <end position="723"/>
    </location>
</feature>
<gene>
    <name evidence="2" type="ORF">LSCM4_07913</name>
</gene>
<evidence type="ECO:0000313" key="2">
    <source>
        <dbReference type="EMBL" id="KAG5484347.1"/>
    </source>
</evidence>
<feature type="region of interest" description="Disordered" evidence="1">
    <location>
        <begin position="387"/>
        <end position="471"/>
    </location>
</feature>
<feature type="region of interest" description="Disordered" evidence="1">
    <location>
        <begin position="1576"/>
        <end position="1658"/>
    </location>
</feature>
<feature type="compositionally biased region" description="Basic residues" evidence="1">
    <location>
        <begin position="2401"/>
        <end position="2410"/>
    </location>
</feature>
<feature type="region of interest" description="Disordered" evidence="1">
    <location>
        <begin position="1823"/>
        <end position="1860"/>
    </location>
</feature>
<dbReference type="EMBL" id="JAFHLR010000013">
    <property type="protein sequence ID" value="KAG5484347.1"/>
    <property type="molecule type" value="Genomic_DNA"/>
</dbReference>
<feature type="region of interest" description="Disordered" evidence="1">
    <location>
        <begin position="872"/>
        <end position="918"/>
    </location>
</feature>
<reference evidence="2 3" key="1">
    <citation type="submission" date="2021-02" db="EMBL/GenBank/DDBJ databases">
        <title>Leishmania (Mundinia) orientalis Genome sequencing and assembly.</title>
        <authorList>
            <person name="Almutairi H."/>
            <person name="Gatherer D."/>
        </authorList>
    </citation>
    <scope>NUCLEOTIDE SEQUENCE [LARGE SCALE GENOMIC DNA]</scope>
    <source>
        <strain evidence="2">LSCM4</strain>
    </source>
</reference>
<comment type="caution">
    <text evidence="2">The sequence shown here is derived from an EMBL/GenBank/DDBJ whole genome shotgun (WGS) entry which is preliminary data.</text>
</comment>
<feature type="region of interest" description="Disordered" evidence="1">
    <location>
        <begin position="980"/>
        <end position="1020"/>
    </location>
</feature>
<feature type="compositionally biased region" description="Low complexity" evidence="1">
    <location>
        <begin position="896"/>
        <end position="905"/>
    </location>
</feature>
<feature type="compositionally biased region" description="Polar residues" evidence="1">
    <location>
        <begin position="150"/>
        <end position="161"/>
    </location>
</feature>
<feature type="region of interest" description="Disordered" evidence="1">
    <location>
        <begin position="708"/>
        <end position="755"/>
    </location>
</feature>
<feature type="compositionally biased region" description="Low complexity" evidence="1">
    <location>
        <begin position="1840"/>
        <end position="1850"/>
    </location>
</feature>
<dbReference type="RefSeq" id="XP_067064840.1">
    <property type="nucleotide sequence ID" value="XM_067209790.1"/>
</dbReference>
<feature type="compositionally biased region" description="Polar residues" evidence="1">
    <location>
        <begin position="2434"/>
        <end position="2446"/>
    </location>
</feature>
<protein>
    <submittedName>
        <fullName evidence="2">Uncharacterized protein</fullName>
    </submittedName>
</protein>
<feature type="compositionally biased region" description="Polar residues" evidence="1">
    <location>
        <begin position="460"/>
        <end position="471"/>
    </location>
</feature>
<sequence length="2624" mass="273469">MNRNGTAAPPMPRSLEGLKPARSAASSQRGNPVTVGESEASPSVSLVPEADGNRDDNLLHGSSDQTPNDAAASSSIVASTSLVTGSSPTNHRYEQQLLLPYGRSRGSSRVLGKSREPSVASYEAPVSLGDAARRASLHRTTTSDSDDAQCPQTELSSSSPHIPTGVSAPLRSSSAAAVAAGARAAGATVPFLFSLKLPSATITHLGVGRASGGGVGQLADGLNGSMSSAFGGSSLHSRNQIIGTGEAAAGSRPSSPWKANETVGDGVDGDRESHHHRPRRDSGGQTATATTLFPRDVGPLPGSEVCTRNRLPSGTHIRRRPRSVVRRHTSTAGPASTNGVSSTMIPGDAESASLAYGALDATITSSSVLTTPHMRQRVGSATLVGASASRGGAVNRVGTGRTRDVLPPGTRPGAATGGAAAAGHRRRAEPSPAPSRPPRSHKTRVGIASSNAAVSGPAYSPSSPSQLGLRPSQQSSMFLQVSKQMLSEPSSPVASSPLTYNVERGSFSLAGEKDSLTAFTSAAANYQHPISGTSRKSRSARSGAHSGATTAAAAASTKPPSGRLQGSLARVLAPLHHKATASHMGEHGASPSLQDYAKLAATYMKLCAEVGDEPNMDWVASLSLTKGGERQRDIPLASMTPSTADAKELCIHPSKRAPSLPNSSLTVPGHFLQSAPQQQQQHTPRGGARPRIATGTALSLSATATSVTIPAPPLNSSVPQRASTPAARRTKSPGARHGASSLGSPLAAPKRSGSVGRITSVSRPSIFGSSTQQLLLQQQHTSTGGEHNPCAHGVETAMADAYAQQVAKYCAEHLQPFADNMRSVQEQRAAVALALQSFLQVANASFSASAAAAEKGSGEEAWRHSAVSLHGCHHGGHSNRGLGSGKSGHMSGAILSTTSSSASTTPRKPSISRNSTTSSLANMTTAMAGPMSRRASVAAAAAAKAASLSEALQTLQGAVVTLLSTLSDSAALAQVPANGLASPLENSDRGSVQPEPMASSTITTLTSHSISPEEGASGHFDKAPAATRLLSPVPAPLLRPAEKLIPSSALTSLDGGSSGLPAETQLAPTSAVAPSSVDSDQPAPPAQGVTDAGGVHASQSQASVVDSSTTATAALLCGLAVSRTAAPSRFVEFVRAQEREVAVQLDEVCGAVRHALGSPMTTLEAAISQRSTTNCAGGATSAPVVCLEVSDMLSTPFFVPPKYLNSLVIAVTERSDDGATTEEDAAATTGGDAIVTSPTTGPCLKTPHALSLLRSASNATGKKLQSSKFGSGGGGVTGRSSESSTPRARASDIPMPYTPLFTFTTTVDEEEAGDVVVGDHSMRSSARSTEGAADNAYIAVERYLLHCVQPAVAAAGTAACSPRAGTESGHTSSRQNSSLNWTTVDLSASLGGTYGSSAALLNLSAKRATGKSASKQSARTGVVKSGRAAGGGSSSYQSRPALSASQKAPATPRASAGPNKSRKKVPTASQRKAQQERHEQLQQQRRLVKAWTLWTALKPLAEIRDGAAGAGADESASFSPHPSSVLASVNISDVTGGQLGDRAVTEEVDAATPTMVSAPTAAATPVVGPVSVMRKEVTPESVDGPVSSSRLPFKAGDEEATSTADQLQSSPPPPPPPSTLHAVGGHLRFEKEKADDGGLHGELSATHGGTARSMPSLSSLQGVPRRLDMDDTALLTYSDDSANNVVSAQSRATTMFHSFSMAMSQRATPLQSSASGVEDASSAYASAVSLIRVVATEPQKVAARRISAWYALVRRRRQASAQNRAAHLTENAAQRQRVLAARRNAFVRLWVCRWRLRRRIDAQKLRQQMSAFIVSTAAETAEDDDLEKTRRAATGREKASAATAATVASTSRERFHRAKEQRKSALASAAAVTSGAVGAPSSPLSSSGGAKEAAWLAPIRVSPLPLAASGISTFAIRNYHGESSSFTVSAMHRLLNAPPSLLYTTCMVALRYPTNPPMAYLDNSGGSSVNHRLGGEERQRSEAPSAADDGLGGMGSTDPLQRPRHSWQAILGDGRAGGALTPPQRRWIERGLLYVRFLHLRHYACGGYEALIPASSMGGLVDDAPRSPTGRYTMSSLDATLNSATRSYRGSNWATAMATLPVPPTMRYESVVHPNELQHAKPVVKPFHRPFEQWGMAHNLTSRVFCAAAIYAWQLIFSHTPFDDAKQRELPTREEQQARLERVEDRNGIILDCYGVHSEREWLREATKDLSFVGQIYLPHFDRDDPEQQRESRDNYEFVKNFLFQCFPSINKLADIPDYLVGAGLFFMLKEVFHFTKDSPSTHRMRETLPLLVVTEGQDHIATVTPPTSVLAGDGAAAAREGRSSGSAPAAAAQDLPGHPREKKGDVDGAKGLSGLQRAALLRYEQLRQLHDLSYGMVEQERSAMVVGSGAGAGGSPGKAMRSKQHRRSRSPAISTTSAGSAAKDSFKEAGSNGDDSSGVPISTSDCTARDNVAMPLRRCIANSPAGPLTPMRSTPVSTALSSPLFTSPAALRDGLLEKSGAAERRASFTVSAPSRDASVQLVRLPHRLLKPSAAGAQFVREFEEEVSKSIRGVIRAWNGCGGRTASDLFDMRAALTAGVAMSDALDIAYPRHFLVRLSETLLYELFGLQVSLGNCEDLDSMGQ</sequence>
<feature type="compositionally biased region" description="Basic and acidic residues" evidence="1">
    <location>
        <begin position="2338"/>
        <end position="2349"/>
    </location>
</feature>
<accession>A0A836GLR8</accession>
<feature type="compositionally biased region" description="Polar residues" evidence="1">
    <location>
        <begin position="1436"/>
        <end position="1448"/>
    </location>
</feature>
<feature type="compositionally biased region" description="Basic residues" evidence="1">
    <location>
        <begin position="316"/>
        <end position="329"/>
    </location>
</feature>
<evidence type="ECO:0000256" key="1">
    <source>
        <dbReference type="SAM" id="MobiDB-lite"/>
    </source>
</evidence>
<feature type="region of interest" description="Disordered" evidence="1">
    <location>
        <begin position="2388"/>
        <end position="2446"/>
    </location>
</feature>
<feature type="compositionally biased region" description="Basic and acidic residues" evidence="1">
    <location>
        <begin position="1627"/>
        <end position="1639"/>
    </location>
</feature>
<evidence type="ECO:0000313" key="3">
    <source>
        <dbReference type="Proteomes" id="UP000674143"/>
    </source>
</evidence>
<feature type="compositionally biased region" description="Polar residues" evidence="1">
    <location>
        <begin position="1066"/>
        <end position="1079"/>
    </location>
</feature>
<feature type="compositionally biased region" description="Low complexity" evidence="1">
    <location>
        <begin position="540"/>
        <end position="562"/>
    </location>
</feature>
<feature type="compositionally biased region" description="Polar residues" evidence="1">
    <location>
        <begin position="330"/>
        <end position="343"/>
    </location>
</feature>
<feature type="region of interest" description="Disordered" evidence="1">
    <location>
        <begin position="1216"/>
        <end position="1240"/>
    </location>
</feature>
<feature type="compositionally biased region" description="Low complexity" evidence="1">
    <location>
        <begin position="407"/>
        <end position="422"/>
    </location>
</feature>
<feature type="region of interest" description="Disordered" evidence="1">
    <location>
        <begin position="2305"/>
        <end position="2351"/>
    </location>
</feature>
<feature type="compositionally biased region" description="Basic and acidic residues" evidence="1">
    <location>
        <begin position="1827"/>
        <end position="1839"/>
    </location>
</feature>
<feature type="region of interest" description="Disordered" evidence="1">
    <location>
        <begin position="1261"/>
        <end position="1292"/>
    </location>
</feature>
<name>A0A836GLR8_9TRYP</name>
<feature type="region of interest" description="Disordered" evidence="1">
    <location>
        <begin position="1"/>
        <end position="75"/>
    </location>
</feature>
<feature type="region of interest" description="Disordered" evidence="1">
    <location>
        <begin position="1408"/>
        <end position="1482"/>
    </location>
</feature>